<feature type="region of interest" description="Disordered" evidence="5">
    <location>
        <begin position="551"/>
        <end position="573"/>
    </location>
</feature>
<evidence type="ECO:0000256" key="3">
    <source>
        <dbReference type="PROSITE-ProRule" id="PRU00284"/>
    </source>
</evidence>
<dbReference type="PANTHER" id="PTHR43531">
    <property type="entry name" value="PROTEIN ICFG"/>
    <property type="match status" value="1"/>
</dbReference>
<evidence type="ECO:0000256" key="2">
    <source>
        <dbReference type="ARBA" id="ARBA00029447"/>
    </source>
</evidence>
<keyword evidence="6" id="KW-0472">Membrane</keyword>
<organism evidence="9 10">
    <name type="scientific">Nitrosomonas ureae</name>
    <dbReference type="NCBI Taxonomy" id="44577"/>
    <lineage>
        <taxon>Bacteria</taxon>
        <taxon>Pseudomonadati</taxon>
        <taxon>Pseudomonadota</taxon>
        <taxon>Betaproteobacteria</taxon>
        <taxon>Nitrosomonadales</taxon>
        <taxon>Nitrosomonadaceae</taxon>
        <taxon>Nitrosomonas</taxon>
    </lineage>
</organism>
<dbReference type="GO" id="GO:0004888">
    <property type="term" value="F:transmembrane signaling receptor activity"/>
    <property type="evidence" value="ECO:0007669"/>
    <property type="project" value="InterPro"/>
</dbReference>
<feature type="coiled-coil region" evidence="4">
    <location>
        <begin position="469"/>
        <end position="507"/>
    </location>
</feature>
<reference evidence="9 10" key="1">
    <citation type="submission" date="2017-08" db="EMBL/GenBank/DDBJ databases">
        <authorList>
            <person name="de Groot N.N."/>
        </authorList>
    </citation>
    <scope>NUCLEOTIDE SEQUENCE [LARGE SCALE GENOMIC DNA]</scope>
    <source>
        <strain evidence="9 10">Nm15</strain>
    </source>
</reference>
<dbReference type="PROSITE" id="PS50111">
    <property type="entry name" value="CHEMOTAXIS_TRANSDUC_2"/>
    <property type="match status" value="1"/>
</dbReference>
<proteinExistence type="inferred from homology"/>
<dbReference type="InterPro" id="IPR051310">
    <property type="entry name" value="MCP_chemotaxis"/>
</dbReference>
<sequence>MFKNMTVKTELIIAFGLMAFVLCSVGIVGIYGINKSSTDLRTIYLDRAVPAINLARISDIWENVRKNLDTAVMSQNGMIAKTKADENFQIIKRAEKIWAEYAKTVLTPEEEQLAKAKLELHAAYVDLGNRIFKMVMVENHEAAMVSLREEAEPVFYRLHETIFDLITLQGDVAKTLFIQSEKDFKTTSSIIISAIVGGFLLSWALGFWLLRKIVGPLHEAIAIANAVAHGDLTSKIELRGTINGFDRLINALKEMNDNLIDLVSRVRAGTDQIATASGEIASGNSDLSQRTEEQASSLEETASSMEELTSTVKQNADNARQANQLAAGASEVAVKGGAVVGQVVQTMSAINESSKKIVDIISVIDGIAFQTNILALNAAVEAARAGEQGRGFAVVATEVRTLAQRSAAAAKEIKELISDSVAKVEDGTRLVDEAGATMDEIVTSVKRVTDIMSEISAASNEQSSGIEQVNQAVTQMDEVTQQNAALVEEAAAAAESMNDQAQALTQAVSVFKVSGGAGHVQGVPIKRSNRTASIAKLPNRGPAKKAVVKFHEDSVSTQPRKVASGGGDDWEEF</sequence>
<keyword evidence="3" id="KW-0807">Transducer</keyword>
<dbReference type="SMART" id="SM00283">
    <property type="entry name" value="MA"/>
    <property type="match status" value="1"/>
</dbReference>
<accession>A0A285BUW2</accession>
<evidence type="ECO:0000259" key="7">
    <source>
        <dbReference type="PROSITE" id="PS50111"/>
    </source>
</evidence>
<dbReference type="GO" id="GO:0005886">
    <property type="term" value="C:plasma membrane"/>
    <property type="evidence" value="ECO:0007669"/>
    <property type="project" value="TreeGrafter"/>
</dbReference>
<evidence type="ECO:0000256" key="6">
    <source>
        <dbReference type="SAM" id="Phobius"/>
    </source>
</evidence>
<dbReference type="OrthoDB" id="8530258at2"/>
<evidence type="ECO:0000256" key="4">
    <source>
        <dbReference type="SAM" id="Coils"/>
    </source>
</evidence>
<dbReference type="SMART" id="SM00304">
    <property type="entry name" value="HAMP"/>
    <property type="match status" value="1"/>
</dbReference>
<dbReference type="Gene3D" id="1.10.287.950">
    <property type="entry name" value="Methyl-accepting chemotaxis protein"/>
    <property type="match status" value="1"/>
</dbReference>
<dbReference type="InterPro" id="IPR024478">
    <property type="entry name" value="HlyB_4HB_MCP"/>
</dbReference>
<evidence type="ECO:0000256" key="5">
    <source>
        <dbReference type="SAM" id="MobiDB-lite"/>
    </source>
</evidence>
<dbReference type="FunFam" id="1.10.287.950:FF:000002">
    <property type="entry name" value="Methyl-accepting chemotaxis protein"/>
    <property type="match status" value="1"/>
</dbReference>
<comment type="similarity">
    <text evidence="2">Belongs to the methyl-accepting chemotaxis (MCP) protein family.</text>
</comment>
<dbReference type="AlphaFoldDB" id="A0A285BUW2"/>
<keyword evidence="6" id="KW-1133">Transmembrane helix</keyword>
<protein>
    <submittedName>
        <fullName evidence="9">Methyl-accepting chemotaxis sensory transducer with TarH sensor</fullName>
    </submittedName>
</protein>
<dbReference type="CDD" id="cd11386">
    <property type="entry name" value="MCP_signal"/>
    <property type="match status" value="1"/>
</dbReference>
<dbReference type="PROSITE" id="PS50885">
    <property type="entry name" value="HAMP"/>
    <property type="match status" value="1"/>
</dbReference>
<dbReference type="GO" id="GO:0007165">
    <property type="term" value="P:signal transduction"/>
    <property type="evidence" value="ECO:0007669"/>
    <property type="project" value="UniProtKB-KW"/>
</dbReference>
<dbReference type="GO" id="GO:0006935">
    <property type="term" value="P:chemotaxis"/>
    <property type="evidence" value="ECO:0007669"/>
    <property type="project" value="InterPro"/>
</dbReference>
<dbReference type="EMBL" id="LT907782">
    <property type="protein sequence ID" value="SNX58726.1"/>
    <property type="molecule type" value="Genomic_DNA"/>
</dbReference>
<evidence type="ECO:0000313" key="10">
    <source>
        <dbReference type="Proteomes" id="UP000242498"/>
    </source>
</evidence>
<dbReference type="InterPro" id="IPR004090">
    <property type="entry name" value="Chemotax_Me-accpt_rcpt"/>
</dbReference>
<dbReference type="SUPFAM" id="SSF58104">
    <property type="entry name" value="Methyl-accepting chemotaxis protein (MCP) signaling domain"/>
    <property type="match status" value="1"/>
</dbReference>
<dbReference type="Pfam" id="PF00672">
    <property type="entry name" value="HAMP"/>
    <property type="match status" value="1"/>
</dbReference>
<keyword evidence="1" id="KW-0488">Methylation</keyword>
<feature type="domain" description="Methyl-accepting transducer" evidence="7">
    <location>
        <begin position="269"/>
        <end position="498"/>
    </location>
</feature>
<dbReference type="InterPro" id="IPR003660">
    <property type="entry name" value="HAMP_dom"/>
</dbReference>
<dbReference type="Pfam" id="PF00015">
    <property type="entry name" value="MCPsignal"/>
    <property type="match status" value="1"/>
</dbReference>
<feature type="domain" description="HAMP" evidence="8">
    <location>
        <begin position="211"/>
        <end position="264"/>
    </location>
</feature>
<name>A0A285BUW2_9PROT</name>
<gene>
    <name evidence="9" type="ORF">SAMN06296273_0189</name>
</gene>
<dbReference type="Proteomes" id="UP000242498">
    <property type="component" value="Chromosome I"/>
</dbReference>
<feature type="transmembrane region" description="Helical" evidence="6">
    <location>
        <begin position="190"/>
        <end position="210"/>
    </location>
</feature>
<dbReference type="PANTHER" id="PTHR43531:SF14">
    <property type="entry name" value="METHYL-ACCEPTING CHEMOTAXIS PROTEIN I-RELATED"/>
    <property type="match status" value="1"/>
</dbReference>
<keyword evidence="6" id="KW-0812">Transmembrane</keyword>
<dbReference type="RefSeq" id="WP_096291619.1">
    <property type="nucleotide sequence ID" value="NZ_LT907782.1"/>
</dbReference>
<evidence type="ECO:0000256" key="1">
    <source>
        <dbReference type="ARBA" id="ARBA00022481"/>
    </source>
</evidence>
<evidence type="ECO:0000259" key="8">
    <source>
        <dbReference type="PROSITE" id="PS50885"/>
    </source>
</evidence>
<dbReference type="Pfam" id="PF12729">
    <property type="entry name" value="4HB_MCP_1"/>
    <property type="match status" value="1"/>
</dbReference>
<evidence type="ECO:0000313" key="9">
    <source>
        <dbReference type="EMBL" id="SNX58726.1"/>
    </source>
</evidence>
<dbReference type="PRINTS" id="PR00260">
    <property type="entry name" value="CHEMTRNSDUCR"/>
</dbReference>
<keyword evidence="4" id="KW-0175">Coiled coil</keyword>
<dbReference type="InterPro" id="IPR004089">
    <property type="entry name" value="MCPsignal_dom"/>
</dbReference>
<feature type="transmembrane region" description="Helical" evidence="6">
    <location>
        <begin position="12"/>
        <end position="33"/>
    </location>
</feature>